<accession>A0A3Q9J646</accession>
<keyword evidence="4" id="KW-0732">Signal</keyword>
<evidence type="ECO:0000256" key="2">
    <source>
        <dbReference type="ARBA" id="ARBA00022448"/>
    </source>
</evidence>
<sequence length="303" mass="31611">MRIVASTNVYGQIAQEIGGDAVEVTSLVTSGAQDPHSYEATAQDQLALSRADLVIENGAGYDAFVEALLEAAGTSVPTITAVEYSHSFPGNEGHDDDATATPTPDTSGEAEAEADGHDHAEGDGHDHIEGFNEHVWYDPHTVEHVAEAIADELSTIAPEHADDFAANAAAFVDGIAGLESSLADIAAKDAGAGVFVTEPVPVYLMDAAELTDVTPPEFSESVEEGQDVPPSTLLESLDLIDGGTVRVLIANAQTGGGETTQVIDAAKAKDIPVLEFTETLPEGDTYLQWMQKNIEDLAGALGE</sequence>
<dbReference type="AlphaFoldDB" id="A0A3Q9J646"/>
<keyword evidence="6" id="KW-0449">Lipoprotein</keyword>
<evidence type="ECO:0000313" key="6">
    <source>
        <dbReference type="EMBL" id="AZS38587.1"/>
    </source>
</evidence>
<evidence type="ECO:0000313" key="7">
    <source>
        <dbReference type="Proteomes" id="UP000276888"/>
    </source>
</evidence>
<organism evidence="6 7">
    <name type="scientific">Microbacterium lemovicicum</name>
    <dbReference type="NCBI Taxonomy" id="1072463"/>
    <lineage>
        <taxon>Bacteria</taxon>
        <taxon>Bacillati</taxon>
        <taxon>Actinomycetota</taxon>
        <taxon>Actinomycetes</taxon>
        <taxon>Micrococcales</taxon>
        <taxon>Microbacteriaceae</taxon>
        <taxon>Microbacterium</taxon>
    </lineage>
</organism>
<protein>
    <submittedName>
        <fullName evidence="6">Manganese ABC transporter substrate-binding lipoprotein</fullName>
    </submittedName>
</protein>
<dbReference type="SUPFAM" id="SSF53807">
    <property type="entry name" value="Helical backbone' metal receptor"/>
    <property type="match status" value="1"/>
</dbReference>
<dbReference type="GO" id="GO:0030313">
    <property type="term" value="C:cell envelope"/>
    <property type="evidence" value="ECO:0007669"/>
    <property type="project" value="UniProtKB-SubCell"/>
</dbReference>
<keyword evidence="2" id="KW-0813">Transport</keyword>
<feature type="region of interest" description="Disordered" evidence="5">
    <location>
        <begin position="85"/>
        <end position="129"/>
    </location>
</feature>
<dbReference type="PANTHER" id="PTHR42953:SF1">
    <property type="entry name" value="METAL-BINDING PROTEIN HI_0362-RELATED"/>
    <property type="match status" value="1"/>
</dbReference>
<dbReference type="GO" id="GO:0030001">
    <property type="term" value="P:metal ion transport"/>
    <property type="evidence" value="ECO:0007669"/>
    <property type="project" value="InterPro"/>
</dbReference>
<dbReference type="Proteomes" id="UP000276888">
    <property type="component" value="Chromosome"/>
</dbReference>
<dbReference type="KEGG" id="mlv:CVS47_03246"/>
<dbReference type="GO" id="GO:0046872">
    <property type="term" value="F:metal ion binding"/>
    <property type="evidence" value="ECO:0007669"/>
    <property type="project" value="UniProtKB-KW"/>
</dbReference>
<gene>
    <name evidence="6" type="primary">psaA</name>
    <name evidence="6" type="ORF">CVS47_03246</name>
</gene>
<name>A0A3Q9J646_9MICO</name>
<dbReference type="InterPro" id="IPR050492">
    <property type="entry name" value="Bact_metal-bind_prot9"/>
</dbReference>
<dbReference type="EMBL" id="CP031423">
    <property type="protein sequence ID" value="AZS38587.1"/>
    <property type="molecule type" value="Genomic_DNA"/>
</dbReference>
<comment type="subcellular location">
    <subcellularLocation>
        <location evidence="1">Cell envelope</location>
    </subcellularLocation>
</comment>
<dbReference type="Pfam" id="PF01297">
    <property type="entry name" value="ZnuA"/>
    <property type="match status" value="1"/>
</dbReference>
<evidence type="ECO:0000256" key="5">
    <source>
        <dbReference type="SAM" id="MobiDB-lite"/>
    </source>
</evidence>
<keyword evidence="3" id="KW-0479">Metal-binding</keyword>
<keyword evidence="7" id="KW-1185">Reference proteome</keyword>
<evidence type="ECO:0000256" key="1">
    <source>
        <dbReference type="ARBA" id="ARBA00004196"/>
    </source>
</evidence>
<dbReference type="InterPro" id="IPR006127">
    <property type="entry name" value="ZnuA-like"/>
</dbReference>
<evidence type="ECO:0000256" key="3">
    <source>
        <dbReference type="ARBA" id="ARBA00022723"/>
    </source>
</evidence>
<evidence type="ECO:0000256" key="4">
    <source>
        <dbReference type="ARBA" id="ARBA00022729"/>
    </source>
</evidence>
<feature type="compositionally biased region" description="Basic and acidic residues" evidence="5">
    <location>
        <begin position="114"/>
        <end position="129"/>
    </location>
</feature>
<dbReference type="PANTHER" id="PTHR42953">
    <property type="entry name" value="HIGH-AFFINITY ZINC UPTAKE SYSTEM PROTEIN ZNUA-RELATED"/>
    <property type="match status" value="1"/>
</dbReference>
<dbReference type="Gene3D" id="3.40.50.1980">
    <property type="entry name" value="Nitrogenase molybdenum iron protein domain"/>
    <property type="match status" value="2"/>
</dbReference>
<proteinExistence type="predicted"/>
<reference evidence="6 7" key="1">
    <citation type="submission" date="2018-08" db="EMBL/GenBank/DDBJ databases">
        <title>Microbacterium lemovicicum sp. nov., a bacterium isolated from a natural uranium-rich soil.</title>
        <authorList>
            <person name="ORTET P."/>
        </authorList>
    </citation>
    <scope>NUCLEOTIDE SEQUENCE [LARGE SCALE GENOMIC DNA]</scope>
    <source>
        <strain evidence="6 7">Viu22</strain>
    </source>
</reference>